<gene>
    <name evidence="3" type="ORF">IGS67_11570</name>
</gene>
<evidence type="ECO:0000313" key="3">
    <source>
        <dbReference type="EMBL" id="MBD9700122.1"/>
    </source>
</evidence>
<comment type="caution">
    <text evidence="3">The sequence shown here is derived from an EMBL/GenBank/DDBJ whole genome shotgun (WGS) entry which is preliminary data.</text>
</comment>
<dbReference type="RefSeq" id="WP_192281202.1">
    <property type="nucleotide sequence ID" value="NZ_JACZDF010000007.1"/>
</dbReference>
<accession>A0ABR9DUU8</accession>
<sequence>MSDSNVPPYPGGSSDPYGQQPAGTPAQPDPSAPYGATPPPPAGQPAFGTTPPADPYGAQQPYGAPQQPYGQQQSYGAPQNFGAAADPFDIGSALSYGWERFTSNVAALILGTLAWLAGVSIVITILSAVLVGGSLLAALSNPDAAGGFAAGLGGGFILLVVLSLVLGFLAQAGQVNASLVVTRTGRVSFGDFFKIPNLGQVVLASAVLGLAAAITAITIIGPLVVMFFGLFALHFVMDKGMGAIDAIKASIDVVKKNLGSAILLAIVVAIVSAAGSIVFVGSLVTTPIALVALAFAYRRVIGEQPA</sequence>
<dbReference type="EMBL" id="JACZDF010000007">
    <property type="protein sequence ID" value="MBD9700122.1"/>
    <property type="molecule type" value="Genomic_DNA"/>
</dbReference>
<keyword evidence="2" id="KW-0812">Transmembrane</keyword>
<feature type="transmembrane region" description="Helical" evidence="2">
    <location>
        <begin position="105"/>
        <end position="138"/>
    </location>
</feature>
<feature type="compositionally biased region" description="Low complexity" evidence="1">
    <location>
        <begin position="44"/>
        <end position="76"/>
    </location>
</feature>
<feature type="transmembrane region" description="Helical" evidence="2">
    <location>
        <begin position="144"/>
        <end position="169"/>
    </location>
</feature>
<evidence type="ECO:0000313" key="4">
    <source>
        <dbReference type="Proteomes" id="UP000642107"/>
    </source>
</evidence>
<dbReference type="Proteomes" id="UP000642107">
    <property type="component" value="Unassembled WGS sequence"/>
</dbReference>
<keyword evidence="2" id="KW-1133">Transmembrane helix</keyword>
<name>A0ABR9DUU8_9MICO</name>
<reference evidence="3 4" key="1">
    <citation type="submission" date="2020-09" db="EMBL/GenBank/DDBJ databases">
        <title>Flavimobilis rhizosphaerae sp. nov., isolated from rhizosphere soil of Spartina alterniflora.</title>
        <authorList>
            <person name="Hanqin C."/>
        </authorList>
    </citation>
    <scope>NUCLEOTIDE SEQUENCE [LARGE SCALE GENOMIC DNA]</scope>
    <source>
        <strain evidence="3 4">GY 10621</strain>
    </source>
</reference>
<keyword evidence="2" id="KW-0472">Membrane</keyword>
<feature type="compositionally biased region" description="Pro residues" evidence="1">
    <location>
        <begin position="27"/>
        <end position="43"/>
    </location>
</feature>
<evidence type="ECO:0008006" key="5">
    <source>
        <dbReference type="Google" id="ProtNLM"/>
    </source>
</evidence>
<feature type="transmembrane region" description="Helical" evidence="2">
    <location>
        <begin position="262"/>
        <end position="295"/>
    </location>
</feature>
<organism evidence="3 4">
    <name type="scientific">Flavimobilis rhizosphaerae</name>
    <dbReference type="NCBI Taxonomy" id="2775421"/>
    <lineage>
        <taxon>Bacteria</taxon>
        <taxon>Bacillati</taxon>
        <taxon>Actinomycetota</taxon>
        <taxon>Actinomycetes</taxon>
        <taxon>Micrococcales</taxon>
        <taxon>Jonesiaceae</taxon>
        <taxon>Flavimobilis</taxon>
    </lineage>
</organism>
<feature type="region of interest" description="Disordered" evidence="1">
    <location>
        <begin position="1"/>
        <end position="76"/>
    </location>
</feature>
<evidence type="ECO:0000256" key="2">
    <source>
        <dbReference type="SAM" id="Phobius"/>
    </source>
</evidence>
<feature type="transmembrane region" description="Helical" evidence="2">
    <location>
        <begin position="201"/>
        <end position="231"/>
    </location>
</feature>
<keyword evidence="4" id="KW-1185">Reference proteome</keyword>
<protein>
    <recommendedName>
        <fullName evidence="5">Integral membrane protein</fullName>
    </recommendedName>
</protein>
<proteinExistence type="predicted"/>
<evidence type="ECO:0000256" key="1">
    <source>
        <dbReference type="SAM" id="MobiDB-lite"/>
    </source>
</evidence>